<evidence type="ECO:0000313" key="1">
    <source>
        <dbReference type="EMBL" id="RHI25849.1"/>
    </source>
</evidence>
<organism evidence="1 2">
    <name type="scientific">Agathobacter rectalis</name>
    <dbReference type="NCBI Taxonomy" id="39491"/>
    <lineage>
        <taxon>Bacteria</taxon>
        <taxon>Bacillati</taxon>
        <taxon>Bacillota</taxon>
        <taxon>Clostridia</taxon>
        <taxon>Lachnospirales</taxon>
        <taxon>Lachnospiraceae</taxon>
        <taxon>Agathobacter</taxon>
    </lineage>
</organism>
<comment type="caution">
    <text evidence="1">The sequence shown here is derived from an EMBL/GenBank/DDBJ whole genome shotgun (WGS) entry which is preliminary data.</text>
</comment>
<dbReference type="AlphaFoldDB" id="A0A414ZRH6"/>
<name>A0A414ZRH6_9FIRM</name>
<reference evidence="1 2" key="1">
    <citation type="submission" date="2018-08" db="EMBL/GenBank/DDBJ databases">
        <title>A genome reference for cultivated species of the human gut microbiota.</title>
        <authorList>
            <person name="Zou Y."/>
            <person name="Xue W."/>
            <person name="Luo G."/>
        </authorList>
    </citation>
    <scope>NUCLEOTIDE SEQUENCE [LARGE SCALE GENOMIC DNA]</scope>
    <source>
        <strain evidence="1 2">AM16-11</strain>
    </source>
</reference>
<accession>A0A414ZRH6</accession>
<evidence type="ECO:0000313" key="2">
    <source>
        <dbReference type="Proteomes" id="UP000285865"/>
    </source>
</evidence>
<proteinExistence type="predicted"/>
<dbReference type="EMBL" id="QRKN01000001">
    <property type="protein sequence ID" value="RHI25849.1"/>
    <property type="molecule type" value="Genomic_DNA"/>
</dbReference>
<sequence>MTNETNGISLRRLKTFLTNLKNIFAEKNHSHATSDIIGLDTALSNKATKEQGKKADMAVQSVKIGSMEYKNGTSVILPSYPSKMSDLVNDIFAIKLAPDDIFEKLGNGGNN</sequence>
<dbReference type="Proteomes" id="UP000285865">
    <property type="component" value="Unassembled WGS sequence"/>
</dbReference>
<gene>
    <name evidence="1" type="ORF">DW172_03990</name>
</gene>
<protein>
    <submittedName>
        <fullName evidence="1">Uncharacterized protein</fullName>
    </submittedName>
</protein>
<dbReference type="RefSeq" id="WP_118257325.1">
    <property type="nucleotide sequence ID" value="NZ_QRKN01000001.1"/>
</dbReference>